<evidence type="ECO:0000313" key="1">
    <source>
        <dbReference type="EMBL" id="KAK6773572.1"/>
    </source>
</evidence>
<evidence type="ECO:0000313" key="2">
    <source>
        <dbReference type="Proteomes" id="UP001371456"/>
    </source>
</evidence>
<sequence length="268" mass="29048">MNTKFEKLKPNINLQGFSWALFVWAFEAIPILGETFGEPSTQSPLPLPRLQRWFVKKPTIPDYDKMSLVFENNKKDLEDKADDKIDELTKEIDGRPMVSTNHNMHETVSSRQPSEGVGVIFSSLDHGICASLADVDKTVSVVSFQDKSSPLDDRTCDYHVDACKHASYTGVSVVPSSLDRGIYASPMDVHRTAVVASSQGVVSSSPDLGICSSPTDADKTVVVASSQDTSSSLDDRTYNSQVDACKDISPMGVGVVPSSPDQGIFASP</sequence>
<reference evidence="1 2" key="1">
    <citation type="submission" date="2024-02" db="EMBL/GenBank/DDBJ databases">
        <title>de novo genome assembly of Solanum bulbocastanum strain 11H21.</title>
        <authorList>
            <person name="Hosaka A.J."/>
        </authorList>
    </citation>
    <scope>NUCLEOTIDE SEQUENCE [LARGE SCALE GENOMIC DNA]</scope>
    <source>
        <tissue evidence="1">Young leaves</tissue>
    </source>
</reference>
<dbReference type="Proteomes" id="UP001371456">
    <property type="component" value="Unassembled WGS sequence"/>
</dbReference>
<protein>
    <submittedName>
        <fullName evidence="1">Uncharacterized protein</fullName>
    </submittedName>
</protein>
<accession>A0AAN8STD0</accession>
<dbReference type="EMBL" id="JBANQN010000012">
    <property type="protein sequence ID" value="KAK6773572.1"/>
    <property type="molecule type" value="Genomic_DNA"/>
</dbReference>
<name>A0AAN8STD0_SOLBU</name>
<comment type="caution">
    <text evidence="1">The sequence shown here is derived from an EMBL/GenBank/DDBJ whole genome shotgun (WGS) entry which is preliminary data.</text>
</comment>
<keyword evidence="2" id="KW-1185">Reference proteome</keyword>
<organism evidence="1 2">
    <name type="scientific">Solanum bulbocastanum</name>
    <name type="common">Wild potato</name>
    <dbReference type="NCBI Taxonomy" id="147425"/>
    <lineage>
        <taxon>Eukaryota</taxon>
        <taxon>Viridiplantae</taxon>
        <taxon>Streptophyta</taxon>
        <taxon>Embryophyta</taxon>
        <taxon>Tracheophyta</taxon>
        <taxon>Spermatophyta</taxon>
        <taxon>Magnoliopsida</taxon>
        <taxon>eudicotyledons</taxon>
        <taxon>Gunneridae</taxon>
        <taxon>Pentapetalae</taxon>
        <taxon>asterids</taxon>
        <taxon>lamiids</taxon>
        <taxon>Solanales</taxon>
        <taxon>Solanaceae</taxon>
        <taxon>Solanoideae</taxon>
        <taxon>Solaneae</taxon>
        <taxon>Solanum</taxon>
    </lineage>
</organism>
<dbReference type="AlphaFoldDB" id="A0AAN8STD0"/>
<gene>
    <name evidence="1" type="ORF">RDI58_028810</name>
</gene>
<proteinExistence type="predicted"/>